<name>W7TBP1_9STRA</name>
<sequence>MITLTLTRTEESRATKWQGQWGQRKVGGNSRASGGRDIIFFVGPFRSEGFSVSVRKGIRETRCTRDSMTKSSLFATHNVSNKALLRVRPKPRSTFMQKIRKSGRVLTPFFMRLRR</sequence>
<organism evidence="1 2">
    <name type="scientific">Nannochloropsis gaditana</name>
    <dbReference type="NCBI Taxonomy" id="72520"/>
    <lineage>
        <taxon>Eukaryota</taxon>
        <taxon>Sar</taxon>
        <taxon>Stramenopiles</taxon>
        <taxon>Ochrophyta</taxon>
        <taxon>Eustigmatophyceae</taxon>
        <taxon>Eustigmatales</taxon>
        <taxon>Monodopsidaceae</taxon>
        <taxon>Nannochloropsis</taxon>
    </lineage>
</organism>
<evidence type="ECO:0000313" key="2">
    <source>
        <dbReference type="Proteomes" id="UP000019335"/>
    </source>
</evidence>
<dbReference type="EMBL" id="AZIL01002734">
    <property type="protein sequence ID" value="EWM20953.1"/>
    <property type="molecule type" value="Genomic_DNA"/>
</dbReference>
<dbReference type="AlphaFoldDB" id="W7TBP1"/>
<keyword evidence="2" id="KW-1185">Reference proteome</keyword>
<evidence type="ECO:0000313" key="1">
    <source>
        <dbReference type="EMBL" id="EWM20953.1"/>
    </source>
</evidence>
<gene>
    <name evidence="1" type="ORF">Naga_101848g1</name>
</gene>
<proteinExistence type="predicted"/>
<protein>
    <submittedName>
        <fullName evidence="1">Uncharacterized protein</fullName>
    </submittedName>
</protein>
<reference evidence="1 2" key="1">
    <citation type="journal article" date="2014" name="Mol. Plant">
        <title>Chromosome Scale Genome Assembly and Transcriptome Profiling of Nannochloropsis gaditana in Nitrogen Depletion.</title>
        <authorList>
            <person name="Corteggiani Carpinelli E."/>
            <person name="Telatin A."/>
            <person name="Vitulo N."/>
            <person name="Forcato C."/>
            <person name="D'Angelo M."/>
            <person name="Schiavon R."/>
            <person name="Vezzi A."/>
            <person name="Giacometti G.M."/>
            <person name="Morosinotto T."/>
            <person name="Valle G."/>
        </authorList>
    </citation>
    <scope>NUCLEOTIDE SEQUENCE [LARGE SCALE GENOMIC DNA]</scope>
    <source>
        <strain evidence="1 2">B-31</strain>
    </source>
</reference>
<accession>W7TBP1</accession>
<dbReference type="Proteomes" id="UP000019335">
    <property type="component" value="Unassembled WGS sequence"/>
</dbReference>
<comment type="caution">
    <text evidence="1">The sequence shown here is derived from an EMBL/GenBank/DDBJ whole genome shotgun (WGS) entry which is preliminary data.</text>
</comment>